<feature type="region of interest" description="Disordered" evidence="5">
    <location>
        <begin position="378"/>
        <end position="493"/>
    </location>
</feature>
<evidence type="ECO:0000259" key="7">
    <source>
        <dbReference type="PROSITE" id="PS50026"/>
    </source>
</evidence>
<dbReference type="InterPro" id="IPR000742">
    <property type="entry name" value="EGF"/>
</dbReference>
<feature type="compositionally biased region" description="Basic and acidic residues" evidence="5">
    <location>
        <begin position="1"/>
        <end position="13"/>
    </location>
</feature>
<feature type="domain" description="EGF-like" evidence="7">
    <location>
        <begin position="488"/>
        <end position="526"/>
    </location>
</feature>
<keyword evidence="2 3" id="KW-1015">Disulfide bond</keyword>
<dbReference type="PROSITE" id="PS00022">
    <property type="entry name" value="EGF_1"/>
    <property type="match status" value="5"/>
</dbReference>
<dbReference type="PANTHER" id="PTHR10026">
    <property type="entry name" value="CYCLIN"/>
    <property type="match status" value="1"/>
</dbReference>
<feature type="compositionally biased region" description="Basic and acidic residues" evidence="5">
    <location>
        <begin position="453"/>
        <end position="470"/>
    </location>
</feature>
<dbReference type="Gene3D" id="2.10.25.10">
    <property type="entry name" value="Laminin"/>
    <property type="match status" value="4"/>
</dbReference>
<feature type="compositionally biased region" description="Basic and acidic residues" evidence="5">
    <location>
        <begin position="480"/>
        <end position="490"/>
    </location>
</feature>
<feature type="domain" description="EGF-like" evidence="7">
    <location>
        <begin position="604"/>
        <end position="640"/>
    </location>
</feature>
<evidence type="ECO:0000313" key="9">
    <source>
        <dbReference type="Proteomes" id="UP000835052"/>
    </source>
</evidence>
<dbReference type="SUPFAM" id="SSF57196">
    <property type="entry name" value="EGF/Laminin"/>
    <property type="match status" value="1"/>
</dbReference>
<feature type="region of interest" description="Disordered" evidence="5">
    <location>
        <begin position="1"/>
        <end position="48"/>
    </location>
</feature>
<evidence type="ECO:0000256" key="6">
    <source>
        <dbReference type="SAM" id="Phobius"/>
    </source>
</evidence>
<dbReference type="SMART" id="SM00385">
    <property type="entry name" value="CYCLIN"/>
    <property type="match status" value="2"/>
</dbReference>
<evidence type="ECO:0000256" key="5">
    <source>
        <dbReference type="SAM" id="MobiDB-lite"/>
    </source>
</evidence>
<dbReference type="InterPro" id="IPR001881">
    <property type="entry name" value="EGF-like_Ca-bd_dom"/>
</dbReference>
<dbReference type="InterPro" id="IPR013763">
    <property type="entry name" value="Cyclin-like_dom"/>
</dbReference>
<dbReference type="SUPFAM" id="SSF47954">
    <property type="entry name" value="Cyclin-like"/>
    <property type="match status" value="2"/>
</dbReference>
<dbReference type="GO" id="GO:0005509">
    <property type="term" value="F:calcium ion binding"/>
    <property type="evidence" value="ECO:0007669"/>
    <property type="project" value="InterPro"/>
</dbReference>
<keyword evidence="6" id="KW-1133">Transmembrane helix</keyword>
<feature type="transmembrane region" description="Helical" evidence="6">
    <location>
        <begin position="1056"/>
        <end position="1077"/>
    </location>
</feature>
<protein>
    <recommendedName>
        <fullName evidence="7">EGF-like domain-containing protein</fullName>
    </recommendedName>
</protein>
<keyword evidence="6" id="KW-0812">Transmembrane</keyword>
<feature type="compositionally biased region" description="Basic and acidic residues" evidence="5">
    <location>
        <begin position="27"/>
        <end position="38"/>
    </location>
</feature>
<evidence type="ECO:0000256" key="1">
    <source>
        <dbReference type="ARBA" id="ARBA00023127"/>
    </source>
</evidence>
<evidence type="ECO:0000256" key="2">
    <source>
        <dbReference type="ARBA" id="ARBA00023157"/>
    </source>
</evidence>
<dbReference type="Proteomes" id="UP000835052">
    <property type="component" value="Unassembled WGS sequence"/>
</dbReference>
<feature type="domain" description="EGF-like" evidence="7">
    <location>
        <begin position="957"/>
        <end position="994"/>
    </location>
</feature>
<keyword evidence="9" id="KW-1185">Reference proteome</keyword>
<feature type="compositionally biased region" description="Basic and acidic residues" evidence="5">
    <location>
        <begin position="405"/>
        <end position="443"/>
    </location>
</feature>
<dbReference type="SMART" id="SM00181">
    <property type="entry name" value="EGF"/>
    <property type="match status" value="9"/>
</dbReference>
<dbReference type="GO" id="GO:0016538">
    <property type="term" value="F:cyclin-dependent protein serine/threonine kinase regulator activity"/>
    <property type="evidence" value="ECO:0007669"/>
    <property type="project" value="InterPro"/>
</dbReference>
<evidence type="ECO:0000313" key="8">
    <source>
        <dbReference type="EMBL" id="CAD6189737.1"/>
    </source>
</evidence>
<feature type="disulfide bond" evidence="3">
    <location>
        <begin position="516"/>
        <end position="525"/>
    </location>
</feature>
<dbReference type="Pfam" id="PF00134">
    <property type="entry name" value="Cyclin_N"/>
    <property type="match status" value="1"/>
</dbReference>
<feature type="disulfide bond" evidence="3">
    <location>
        <begin position="984"/>
        <end position="993"/>
    </location>
</feature>
<feature type="disulfide bond" evidence="3">
    <location>
        <begin position="1027"/>
        <end position="1036"/>
    </location>
</feature>
<organism evidence="8 9">
    <name type="scientific">Caenorhabditis auriculariae</name>
    <dbReference type="NCBI Taxonomy" id="2777116"/>
    <lineage>
        <taxon>Eukaryota</taxon>
        <taxon>Metazoa</taxon>
        <taxon>Ecdysozoa</taxon>
        <taxon>Nematoda</taxon>
        <taxon>Chromadorea</taxon>
        <taxon>Rhabditida</taxon>
        <taxon>Rhabditina</taxon>
        <taxon>Rhabditomorpha</taxon>
        <taxon>Rhabditoidea</taxon>
        <taxon>Rhabditidae</taxon>
        <taxon>Peloderinae</taxon>
        <taxon>Caenorhabditis</taxon>
    </lineage>
</organism>
<gene>
    <name evidence="8" type="ORF">CAUJ_LOCUS5656</name>
</gene>
<dbReference type="OrthoDB" id="430340at2759"/>
<evidence type="ECO:0000256" key="4">
    <source>
        <dbReference type="RuleBase" id="RU000383"/>
    </source>
</evidence>
<comment type="caution">
    <text evidence="8">The sequence shown here is derived from an EMBL/GenBank/DDBJ whole genome shotgun (WGS) entry which is preliminary data.</text>
</comment>
<feature type="disulfide bond" evidence="3">
    <location>
        <begin position="630"/>
        <end position="639"/>
    </location>
</feature>
<evidence type="ECO:0000256" key="3">
    <source>
        <dbReference type="PROSITE-ProRule" id="PRU00076"/>
    </source>
</evidence>
<sequence length="1092" mass="124371">MEERRRIAMEKAKSMVKLNPKQSADNDGEKTKEDREQGDQEGFETTDKQSENLLILPSSFGMRPLYSRVDINCDKWLLTIDENARKKLDEPPSLSDGLSLELESELRYLGCELIQQGAIMLRLPQTAAATAQILYQRFYYQRSFVRYFFEHAVMACLMLASKIEEVPRRARDVYNVFTCLEKIHRLQQRGVPITKETTASFKPCMIDASYARAKNNIILMERRILSTLGFVVHVKHPHRLIVAYCHALGLTANRTDILQKAWNYMNDGLRTDMFLRYTAETIACACIFLAARTVEDPVALPSTPFNWFEAFDTSDRDVQAIALQLLKLYTRKKVPNWPRITAELDKLRDGIEAEKKALKAKEVAEKLAAAGERISNENQAINDLRNEKRNGSSERDHRKKRSRSRDRERKAARNNDKHTRRSAERERNRDRDRERTRKDDKREKDRRKRSRTRERDQRMKKESKAREREVIQSLGKRYRRDSNSPDKSFDACKSARKPCENGGECVAKDGNFYCICPTTHFGKTCEHIADQSHCADHLCANNATCVSTRDNKKVVNSPVLANFRAARGNSSLNSSEIAQIYVSVAYDCICRPGFFGALCDVPEEVKSCEEDYCMNRGQGIVSNGTCKCQCEKQYFGKRCEQISACFEFKCENGGICEDVIDMHAKTITAFCKCPRKVEVIGSTTSGDRCEKHEIPQNVPQKHLPCMINSTSFKFINFLLDSIDSKNSSYASDIKELQNFRDSYESSTDLQQTFGMTTGWCEHMALCVPTLVRMSSSRYYLLHRCECSDPLQEGNFCEYTRKDACEVTREEKKRGITVESRCTDLKHGHCVDHLGHAKCICRADYVGEACENFDPCARKPCKHGDCVPITDEVEETDGKPQQSYQCLCPINAALKDGTNCVQTLEGDCTPTACKNGRCVTCNQKTSDDVFNICNERELAQGYRCICEAGFAPPTCRHSTNACYHNLCAHASRCVPDGQHSYNCICLNGTSGSLCERVDNACEAFGELVCEHGECVNDEFYRRGFSCQCRFGYYGMNCELSLGYFGAFKREFKIRYNLVIPMTVCFFCVLCLLVVLLLPCSRRISVTPKESMNT</sequence>
<dbReference type="SMART" id="SM00179">
    <property type="entry name" value="EGF_CA"/>
    <property type="match status" value="4"/>
</dbReference>
<dbReference type="Gene3D" id="1.10.472.10">
    <property type="entry name" value="Cyclin-like"/>
    <property type="match status" value="2"/>
</dbReference>
<keyword evidence="3" id="KW-0245">EGF-like domain</keyword>
<dbReference type="CDD" id="cd00054">
    <property type="entry name" value="EGF_CA"/>
    <property type="match status" value="1"/>
</dbReference>
<dbReference type="EMBL" id="CAJGYM010000012">
    <property type="protein sequence ID" value="CAD6189737.1"/>
    <property type="molecule type" value="Genomic_DNA"/>
</dbReference>
<comment type="caution">
    <text evidence="3">Lacks conserved residue(s) required for the propagation of feature annotation.</text>
</comment>
<dbReference type="AlphaFoldDB" id="A0A8S1H305"/>
<dbReference type="InterPro" id="IPR043198">
    <property type="entry name" value="Cyclin/Ssn8"/>
</dbReference>
<dbReference type="GO" id="GO:0006357">
    <property type="term" value="P:regulation of transcription by RNA polymerase II"/>
    <property type="evidence" value="ECO:0007669"/>
    <property type="project" value="InterPro"/>
</dbReference>
<keyword evidence="1 4" id="KW-0195">Cyclin</keyword>
<comment type="similarity">
    <text evidence="4">Belongs to the cyclin family.</text>
</comment>
<feature type="compositionally biased region" description="Basic and acidic residues" evidence="5">
    <location>
        <begin position="384"/>
        <end position="396"/>
    </location>
</feature>
<reference evidence="8" key="1">
    <citation type="submission" date="2020-10" db="EMBL/GenBank/DDBJ databases">
        <authorList>
            <person name="Kikuchi T."/>
        </authorList>
    </citation>
    <scope>NUCLEOTIDE SEQUENCE</scope>
    <source>
        <strain evidence="8">NKZ352</strain>
    </source>
</reference>
<proteinExistence type="inferred from homology"/>
<dbReference type="CDD" id="cd20532">
    <property type="entry name" value="CYCLIN_CCNL_rpt1"/>
    <property type="match status" value="1"/>
</dbReference>
<name>A0A8S1H305_9PELO</name>
<dbReference type="InterPro" id="IPR006671">
    <property type="entry name" value="Cyclin_N"/>
</dbReference>
<dbReference type="CDD" id="cd20533">
    <property type="entry name" value="CYCLIN_CCNL_rpt2"/>
    <property type="match status" value="1"/>
</dbReference>
<dbReference type="PROSITE" id="PS01186">
    <property type="entry name" value="EGF_2"/>
    <property type="match status" value="1"/>
</dbReference>
<dbReference type="PROSITE" id="PS50026">
    <property type="entry name" value="EGF_3"/>
    <property type="match status" value="4"/>
</dbReference>
<dbReference type="InterPro" id="IPR036915">
    <property type="entry name" value="Cyclin-like_sf"/>
</dbReference>
<feature type="disulfide bond" evidence="3">
    <location>
        <begin position="1008"/>
        <end position="1025"/>
    </location>
</feature>
<accession>A0A8S1H305</accession>
<keyword evidence="6" id="KW-0472">Membrane</keyword>
<feature type="domain" description="EGF-like" evidence="7">
    <location>
        <begin position="996"/>
        <end position="1037"/>
    </location>
</feature>